<dbReference type="OrthoDB" id="5350673at2759"/>
<dbReference type="PROSITE" id="PS00463">
    <property type="entry name" value="ZN2_CY6_FUNGAL_1"/>
    <property type="match status" value="1"/>
</dbReference>
<dbReference type="InterPro" id="IPR001138">
    <property type="entry name" value="Zn2Cys6_DnaBD"/>
</dbReference>
<gene>
    <name evidence="4" type="ORF">K505DRAFT_317726</name>
</gene>
<evidence type="ECO:0000313" key="5">
    <source>
        <dbReference type="Proteomes" id="UP000799757"/>
    </source>
</evidence>
<dbReference type="Gene3D" id="4.10.240.10">
    <property type="entry name" value="Zn(2)-C6 fungal-type DNA-binding domain"/>
    <property type="match status" value="1"/>
</dbReference>
<evidence type="ECO:0000256" key="1">
    <source>
        <dbReference type="ARBA" id="ARBA00023242"/>
    </source>
</evidence>
<dbReference type="EMBL" id="MU002399">
    <property type="protein sequence ID" value="KAF2786832.1"/>
    <property type="molecule type" value="Genomic_DNA"/>
</dbReference>
<dbReference type="GO" id="GO:0008270">
    <property type="term" value="F:zinc ion binding"/>
    <property type="evidence" value="ECO:0007669"/>
    <property type="project" value="InterPro"/>
</dbReference>
<dbReference type="AlphaFoldDB" id="A0A6A6WRV9"/>
<proteinExistence type="predicted"/>
<dbReference type="InterPro" id="IPR052400">
    <property type="entry name" value="Zn2-C6_fungal_TF"/>
</dbReference>
<dbReference type="InterPro" id="IPR021858">
    <property type="entry name" value="Fun_TF"/>
</dbReference>
<dbReference type="InterPro" id="IPR036864">
    <property type="entry name" value="Zn2-C6_fun-type_DNA-bd_sf"/>
</dbReference>
<protein>
    <recommendedName>
        <fullName evidence="3">Zn(2)-C6 fungal-type domain-containing protein</fullName>
    </recommendedName>
</protein>
<keyword evidence="1" id="KW-0539">Nucleus</keyword>
<dbReference type="SUPFAM" id="SSF57701">
    <property type="entry name" value="Zn2/Cys6 DNA-binding domain"/>
    <property type="match status" value="1"/>
</dbReference>
<dbReference type="Proteomes" id="UP000799757">
    <property type="component" value="Unassembled WGS sequence"/>
</dbReference>
<name>A0A6A6WRV9_9PLEO</name>
<evidence type="ECO:0000259" key="3">
    <source>
        <dbReference type="PROSITE" id="PS50048"/>
    </source>
</evidence>
<dbReference type="PROSITE" id="PS50048">
    <property type="entry name" value="ZN2_CY6_FUNGAL_2"/>
    <property type="match status" value="1"/>
</dbReference>
<feature type="domain" description="Zn(2)-C6 fungal-type" evidence="3">
    <location>
        <begin position="13"/>
        <end position="43"/>
    </location>
</feature>
<feature type="region of interest" description="Disordered" evidence="2">
    <location>
        <begin position="83"/>
        <end position="102"/>
    </location>
</feature>
<evidence type="ECO:0000256" key="2">
    <source>
        <dbReference type="SAM" id="MobiDB-lite"/>
    </source>
</evidence>
<accession>A0A6A6WRV9</accession>
<evidence type="ECO:0000313" key="4">
    <source>
        <dbReference type="EMBL" id="KAF2786832.1"/>
    </source>
</evidence>
<dbReference type="Pfam" id="PF11951">
    <property type="entry name" value="Fungal_trans_2"/>
    <property type="match status" value="1"/>
</dbReference>
<keyword evidence="5" id="KW-1185">Reference proteome</keyword>
<reference evidence="4" key="1">
    <citation type="journal article" date="2020" name="Stud. Mycol.">
        <title>101 Dothideomycetes genomes: a test case for predicting lifestyles and emergence of pathogens.</title>
        <authorList>
            <person name="Haridas S."/>
            <person name="Albert R."/>
            <person name="Binder M."/>
            <person name="Bloem J."/>
            <person name="Labutti K."/>
            <person name="Salamov A."/>
            <person name="Andreopoulos B."/>
            <person name="Baker S."/>
            <person name="Barry K."/>
            <person name="Bills G."/>
            <person name="Bluhm B."/>
            <person name="Cannon C."/>
            <person name="Castanera R."/>
            <person name="Culley D."/>
            <person name="Daum C."/>
            <person name="Ezra D."/>
            <person name="Gonzalez J."/>
            <person name="Henrissat B."/>
            <person name="Kuo A."/>
            <person name="Liang C."/>
            <person name="Lipzen A."/>
            <person name="Lutzoni F."/>
            <person name="Magnuson J."/>
            <person name="Mondo S."/>
            <person name="Nolan M."/>
            <person name="Ohm R."/>
            <person name="Pangilinan J."/>
            <person name="Park H.-J."/>
            <person name="Ramirez L."/>
            <person name="Alfaro M."/>
            <person name="Sun H."/>
            <person name="Tritt A."/>
            <person name="Yoshinaga Y."/>
            <person name="Zwiers L.-H."/>
            <person name="Turgeon B."/>
            <person name="Goodwin S."/>
            <person name="Spatafora J."/>
            <person name="Crous P."/>
            <person name="Grigoriev I."/>
        </authorList>
    </citation>
    <scope>NUCLEOTIDE SEQUENCE</scope>
    <source>
        <strain evidence="4">CBS 109.77</strain>
    </source>
</reference>
<organism evidence="4 5">
    <name type="scientific">Melanomma pulvis-pyrius CBS 109.77</name>
    <dbReference type="NCBI Taxonomy" id="1314802"/>
    <lineage>
        <taxon>Eukaryota</taxon>
        <taxon>Fungi</taxon>
        <taxon>Dikarya</taxon>
        <taxon>Ascomycota</taxon>
        <taxon>Pezizomycotina</taxon>
        <taxon>Dothideomycetes</taxon>
        <taxon>Pleosporomycetidae</taxon>
        <taxon>Pleosporales</taxon>
        <taxon>Melanommataceae</taxon>
        <taxon>Melanomma</taxon>
    </lineage>
</organism>
<dbReference type="GO" id="GO:0000981">
    <property type="term" value="F:DNA-binding transcription factor activity, RNA polymerase II-specific"/>
    <property type="evidence" value="ECO:0007669"/>
    <property type="project" value="InterPro"/>
</dbReference>
<dbReference type="PANTHER" id="PTHR47657:SF7">
    <property type="entry name" value="STEROL REGULATORY ELEMENT-BINDING PROTEIN ECM22"/>
    <property type="match status" value="1"/>
</dbReference>
<dbReference type="PANTHER" id="PTHR47657">
    <property type="entry name" value="STEROL REGULATORY ELEMENT-BINDING PROTEIN ECM22"/>
    <property type="match status" value="1"/>
</dbReference>
<dbReference type="Pfam" id="PF00172">
    <property type="entry name" value="Zn_clus"/>
    <property type="match status" value="1"/>
</dbReference>
<dbReference type="CDD" id="cd00067">
    <property type="entry name" value="GAL4"/>
    <property type="match status" value="1"/>
</dbReference>
<dbReference type="SMART" id="SM00066">
    <property type="entry name" value="GAL4"/>
    <property type="match status" value="1"/>
</dbReference>
<sequence length="496" mass="55760">MATRKTHNKTRLGCGPCKKRRIKCDGRHPVCANCQKRELDCSFLQLVPSSQLLAASTSTSTQVTATPRTPSSYQVQVFRSSHSPTSSRSSFSSNLSSSSNSPPTFSLDELISVPRFLRSDDLWQTSREHLSPHLQSVLQHYQYSSSLTLATDDPGKTAWLLYVPELASHHQYVVHCVLSVAALHLNRLHESREEKKAMMAVAAAQMNKALVGYRAGLENVNKENAAALFACVTLTAVYFFRTSALDIEEIRESIPFGTRVPPAIEVDRMMNCIMKTFWGLRGALTVLIPGWQWVTRGKMSPVCSRRWWPRKNIPAGKQAMNEDEILCRIESLWIRPGQDYEPHFDVLSESLRHLRDTFALVSQLTVPSSKFPPVTAIPYSYDDTTVGSLKDRGAIFVWVARISREMMTLIETRNREALVIVAHYAVLSGRVRNVWWLEGLGANMITAVGMALGPENWHLIEWPAQVVGVDLENAFGWQPRKDNLLGSPNEMHMQVI</sequence>